<dbReference type="InterPro" id="IPR036890">
    <property type="entry name" value="HATPase_C_sf"/>
</dbReference>
<keyword evidence="17" id="KW-0902">Two-component regulatory system</keyword>
<keyword evidence="16 23" id="KW-1133">Transmembrane helix</keyword>
<evidence type="ECO:0000256" key="15">
    <source>
        <dbReference type="ARBA" id="ARBA00022912"/>
    </source>
</evidence>
<dbReference type="SUPFAM" id="SSF55874">
    <property type="entry name" value="ATPase domain of HSP90 chaperone/DNA topoisomerase II/histidine kinase"/>
    <property type="match status" value="1"/>
</dbReference>
<dbReference type="Proteomes" id="UP000677180">
    <property type="component" value="Chromosome"/>
</dbReference>
<evidence type="ECO:0000256" key="4">
    <source>
        <dbReference type="ARBA" id="ARBA00004651"/>
    </source>
</evidence>
<keyword evidence="13" id="KW-0067">ATP-binding</keyword>
<name>A0AB37HVP3_9ACTN</name>
<dbReference type="CDD" id="cd00075">
    <property type="entry name" value="HATPase"/>
    <property type="match status" value="1"/>
</dbReference>
<evidence type="ECO:0000256" key="11">
    <source>
        <dbReference type="ARBA" id="ARBA00022777"/>
    </source>
</evidence>
<keyword evidence="11 26" id="KW-0418">Kinase</keyword>
<keyword evidence="12" id="KW-0378">Hydrolase</keyword>
<dbReference type="EMBL" id="CP072385">
    <property type="protein sequence ID" value="QUC10542.1"/>
    <property type="molecule type" value="Genomic_DNA"/>
</dbReference>
<dbReference type="InterPro" id="IPR005467">
    <property type="entry name" value="His_kinase_dom"/>
</dbReference>
<evidence type="ECO:0000256" key="19">
    <source>
        <dbReference type="ARBA" id="ARBA00023026"/>
    </source>
</evidence>
<keyword evidence="15" id="KW-0904">Protein phosphatase</keyword>
<keyword evidence="14" id="KW-0460">Magnesium</keyword>
<evidence type="ECO:0000256" key="23">
    <source>
        <dbReference type="SAM" id="Phobius"/>
    </source>
</evidence>
<dbReference type="SUPFAM" id="SSF47384">
    <property type="entry name" value="Homodimeric domain of signal transducing histidine kinase"/>
    <property type="match status" value="1"/>
</dbReference>
<reference evidence="26" key="1">
    <citation type="submission" date="2021-03" db="EMBL/GenBank/DDBJ databases">
        <title>Human Oral Microbial Genomes.</title>
        <authorList>
            <person name="Johnston C.D."/>
            <person name="Chen T."/>
            <person name="Dewhirst F.E."/>
        </authorList>
    </citation>
    <scope>NUCLEOTIDE SEQUENCE</scope>
    <source>
        <strain evidence="26">F0714</strain>
    </source>
</reference>
<dbReference type="InterPro" id="IPR003661">
    <property type="entry name" value="HisK_dim/P_dom"/>
</dbReference>
<dbReference type="SMART" id="SM00388">
    <property type="entry name" value="HisKA"/>
    <property type="match status" value="1"/>
</dbReference>
<evidence type="ECO:0000256" key="17">
    <source>
        <dbReference type="ARBA" id="ARBA00023012"/>
    </source>
</evidence>
<evidence type="ECO:0000256" key="10">
    <source>
        <dbReference type="ARBA" id="ARBA00022741"/>
    </source>
</evidence>
<dbReference type="InterPro" id="IPR003594">
    <property type="entry name" value="HATPase_dom"/>
</dbReference>
<dbReference type="GO" id="GO:0005524">
    <property type="term" value="F:ATP binding"/>
    <property type="evidence" value="ECO:0007669"/>
    <property type="project" value="UniProtKB-KW"/>
</dbReference>
<evidence type="ECO:0000259" key="24">
    <source>
        <dbReference type="PROSITE" id="PS50109"/>
    </source>
</evidence>
<keyword evidence="9 23" id="KW-0812">Transmembrane</keyword>
<evidence type="ECO:0000256" key="9">
    <source>
        <dbReference type="ARBA" id="ARBA00022692"/>
    </source>
</evidence>
<dbReference type="InterPro" id="IPR036097">
    <property type="entry name" value="HisK_dim/P_sf"/>
</dbReference>
<dbReference type="GO" id="GO:0000155">
    <property type="term" value="F:phosphorelay sensor kinase activity"/>
    <property type="evidence" value="ECO:0007669"/>
    <property type="project" value="InterPro"/>
</dbReference>
<protein>
    <recommendedName>
        <fullName evidence="21">Signal transduction histidine-protein kinase/phosphatase MprB</fullName>
        <ecNumber evidence="5">2.7.13.3</ecNumber>
    </recommendedName>
    <alternativeName>
        <fullName evidence="22">Mycobacterial persistence regulator B</fullName>
    </alternativeName>
</protein>
<dbReference type="Pfam" id="PF02518">
    <property type="entry name" value="HATPase_c"/>
    <property type="match status" value="1"/>
</dbReference>
<accession>A0AB37HVP3</accession>
<comment type="catalytic activity">
    <reaction evidence="1">
        <text>ATP + protein L-histidine = ADP + protein N-phospho-L-histidine.</text>
        <dbReference type="EC" id="2.7.13.3"/>
    </reaction>
</comment>
<evidence type="ECO:0000256" key="14">
    <source>
        <dbReference type="ARBA" id="ARBA00022842"/>
    </source>
</evidence>
<dbReference type="Gene3D" id="1.10.287.130">
    <property type="match status" value="1"/>
</dbReference>
<feature type="domain" description="HAMP" evidence="25">
    <location>
        <begin position="91"/>
        <end position="144"/>
    </location>
</feature>
<dbReference type="PROSITE" id="PS50885">
    <property type="entry name" value="HAMP"/>
    <property type="match status" value="1"/>
</dbReference>
<dbReference type="Pfam" id="PF00672">
    <property type="entry name" value="HAMP"/>
    <property type="match status" value="1"/>
</dbReference>
<keyword evidence="6" id="KW-1003">Cell membrane</keyword>
<feature type="transmembrane region" description="Helical" evidence="23">
    <location>
        <begin position="68"/>
        <end position="89"/>
    </location>
</feature>
<comment type="cofactor">
    <cofactor evidence="2">
        <name>Mn(2+)</name>
        <dbReference type="ChEBI" id="CHEBI:29035"/>
    </cofactor>
</comment>
<dbReference type="SUPFAM" id="SSF158472">
    <property type="entry name" value="HAMP domain-like"/>
    <property type="match status" value="1"/>
</dbReference>
<sequence length="369" mass="39362">MMPRNPRGSWGRRLLWTQMAVVAAMAATTVLTALLVGPAWFRMHMLEAGHAQPDVVEHAQQAFHDAGLVSLAVGLGTAMLAALGVATVLNRNLSRGVEALVDGAQHVAAGHYDQPVMMTWASPELAQVADAFNHMASQIASTEQTRRRMLTDLGHELRTPLAATQVTLEGLQDGVVDFTPANVEILLRQNQRLAALAADISEVSRAEEGRIPLSLSHQDLDQIVTASVAAARHAYDAAGVTLHAQTVPGLRVDVDAARIGQVLDNLLRNALQHTVGGNRVEVAMRHEHDRAVVRVTDNGVGIPTEALTHVFERFYRVEDTRTRDVDGGTGVGLAISRANARAHGGDLTAHSDGPGHGATFALTLPTVTS</sequence>
<evidence type="ECO:0000256" key="21">
    <source>
        <dbReference type="ARBA" id="ARBA00040454"/>
    </source>
</evidence>
<dbReference type="PROSITE" id="PS50109">
    <property type="entry name" value="HIS_KIN"/>
    <property type="match status" value="1"/>
</dbReference>
<evidence type="ECO:0000256" key="5">
    <source>
        <dbReference type="ARBA" id="ARBA00012438"/>
    </source>
</evidence>
<dbReference type="Gene3D" id="6.10.340.10">
    <property type="match status" value="1"/>
</dbReference>
<evidence type="ECO:0000313" key="27">
    <source>
        <dbReference type="Proteomes" id="UP000677180"/>
    </source>
</evidence>
<evidence type="ECO:0000259" key="25">
    <source>
        <dbReference type="PROSITE" id="PS50885"/>
    </source>
</evidence>
<dbReference type="PRINTS" id="PR00344">
    <property type="entry name" value="BCTRLSENSOR"/>
</dbReference>
<evidence type="ECO:0000256" key="22">
    <source>
        <dbReference type="ARBA" id="ARBA00041776"/>
    </source>
</evidence>
<keyword evidence="10" id="KW-0547">Nucleotide-binding</keyword>
<dbReference type="InterPro" id="IPR004358">
    <property type="entry name" value="Sig_transdc_His_kin-like_C"/>
</dbReference>
<evidence type="ECO:0000256" key="2">
    <source>
        <dbReference type="ARBA" id="ARBA00001936"/>
    </source>
</evidence>
<organism evidence="26 27">
    <name type="scientific">Arachnia propionica</name>
    <dbReference type="NCBI Taxonomy" id="1750"/>
    <lineage>
        <taxon>Bacteria</taxon>
        <taxon>Bacillati</taxon>
        <taxon>Actinomycetota</taxon>
        <taxon>Actinomycetes</taxon>
        <taxon>Propionibacteriales</taxon>
        <taxon>Propionibacteriaceae</taxon>
        <taxon>Arachnia</taxon>
    </lineage>
</organism>
<keyword evidence="7" id="KW-0597">Phosphoprotein</keyword>
<dbReference type="SMART" id="SM00304">
    <property type="entry name" value="HAMP"/>
    <property type="match status" value="1"/>
</dbReference>
<keyword evidence="18" id="KW-0346">Stress response</keyword>
<evidence type="ECO:0000256" key="8">
    <source>
        <dbReference type="ARBA" id="ARBA00022679"/>
    </source>
</evidence>
<keyword evidence="23" id="KW-0472">Membrane</keyword>
<dbReference type="GO" id="GO:0004721">
    <property type="term" value="F:phosphoprotein phosphatase activity"/>
    <property type="evidence" value="ECO:0007669"/>
    <property type="project" value="UniProtKB-KW"/>
</dbReference>
<evidence type="ECO:0000256" key="16">
    <source>
        <dbReference type="ARBA" id="ARBA00022989"/>
    </source>
</evidence>
<gene>
    <name evidence="26" type="ORF">J5A53_12280</name>
</gene>
<dbReference type="Gene3D" id="3.30.565.10">
    <property type="entry name" value="Histidine kinase-like ATPase, C-terminal domain"/>
    <property type="match status" value="1"/>
</dbReference>
<dbReference type="CDD" id="cd06225">
    <property type="entry name" value="HAMP"/>
    <property type="match status" value="1"/>
</dbReference>
<evidence type="ECO:0000256" key="12">
    <source>
        <dbReference type="ARBA" id="ARBA00022801"/>
    </source>
</evidence>
<feature type="domain" description="Histidine kinase" evidence="24">
    <location>
        <begin position="152"/>
        <end position="368"/>
    </location>
</feature>
<proteinExistence type="predicted"/>
<feature type="transmembrane region" description="Helical" evidence="23">
    <location>
        <begin position="20"/>
        <end position="41"/>
    </location>
</feature>
<comment type="cofactor">
    <cofactor evidence="3">
        <name>Mg(2+)</name>
        <dbReference type="ChEBI" id="CHEBI:18420"/>
    </cofactor>
</comment>
<dbReference type="AlphaFoldDB" id="A0AB37HVP3"/>
<keyword evidence="8" id="KW-0808">Transferase</keyword>
<evidence type="ECO:0000256" key="1">
    <source>
        <dbReference type="ARBA" id="ARBA00000085"/>
    </source>
</evidence>
<evidence type="ECO:0000256" key="3">
    <source>
        <dbReference type="ARBA" id="ARBA00001946"/>
    </source>
</evidence>
<dbReference type="PANTHER" id="PTHR44936">
    <property type="entry name" value="SENSOR PROTEIN CREC"/>
    <property type="match status" value="1"/>
</dbReference>
<evidence type="ECO:0000256" key="18">
    <source>
        <dbReference type="ARBA" id="ARBA00023016"/>
    </source>
</evidence>
<dbReference type="InterPro" id="IPR050980">
    <property type="entry name" value="2C_sensor_his_kinase"/>
</dbReference>
<dbReference type="InterPro" id="IPR003660">
    <property type="entry name" value="HAMP_dom"/>
</dbReference>
<keyword evidence="20" id="KW-0464">Manganese</keyword>
<dbReference type="CDD" id="cd00082">
    <property type="entry name" value="HisKA"/>
    <property type="match status" value="1"/>
</dbReference>
<keyword evidence="19" id="KW-0843">Virulence</keyword>
<dbReference type="EC" id="2.7.13.3" evidence="5"/>
<evidence type="ECO:0000256" key="20">
    <source>
        <dbReference type="ARBA" id="ARBA00023211"/>
    </source>
</evidence>
<comment type="subcellular location">
    <subcellularLocation>
        <location evidence="4">Cell membrane</location>
        <topology evidence="4">Multi-pass membrane protein</topology>
    </subcellularLocation>
</comment>
<evidence type="ECO:0000313" key="26">
    <source>
        <dbReference type="EMBL" id="QUC10542.1"/>
    </source>
</evidence>
<dbReference type="PANTHER" id="PTHR44936:SF9">
    <property type="entry name" value="SENSOR PROTEIN CREC"/>
    <property type="match status" value="1"/>
</dbReference>
<dbReference type="FunFam" id="3.30.565.10:FF:000006">
    <property type="entry name" value="Sensor histidine kinase WalK"/>
    <property type="match status" value="1"/>
</dbReference>
<dbReference type="SMART" id="SM00387">
    <property type="entry name" value="HATPase_c"/>
    <property type="match status" value="1"/>
</dbReference>
<evidence type="ECO:0000256" key="7">
    <source>
        <dbReference type="ARBA" id="ARBA00022553"/>
    </source>
</evidence>
<evidence type="ECO:0000256" key="6">
    <source>
        <dbReference type="ARBA" id="ARBA00022475"/>
    </source>
</evidence>
<evidence type="ECO:0000256" key="13">
    <source>
        <dbReference type="ARBA" id="ARBA00022840"/>
    </source>
</evidence>
<dbReference type="Pfam" id="PF00512">
    <property type="entry name" value="HisKA"/>
    <property type="match status" value="1"/>
</dbReference>
<dbReference type="GO" id="GO:0005886">
    <property type="term" value="C:plasma membrane"/>
    <property type="evidence" value="ECO:0007669"/>
    <property type="project" value="UniProtKB-SubCell"/>
</dbReference>